<keyword evidence="2 5" id="KW-0349">Heme</keyword>
<evidence type="ECO:0000313" key="7">
    <source>
        <dbReference type="Proteomes" id="UP000727962"/>
    </source>
</evidence>
<dbReference type="InterPro" id="IPR012292">
    <property type="entry name" value="Globin/Proto"/>
</dbReference>
<dbReference type="GO" id="GO:0019825">
    <property type="term" value="F:oxygen binding"/>
    <property type="evidence" value="ECO:0007669"/>
    <property type="project" value="InterPro"/>
</dbReference>
<evidence type="ECO:0000256" key="2">
    <source>
        <dbReference type="ARBA" id="ARBA00022617"/>
    </source>
</evidence>
<feature type="binding site" description="proximal binding residue" evidence="5">
    <location>
        <position position="70"/>
    </location>
    <ligand>
        <name>heme</name>
        <dbReference type="ChEBI" id="CHEBI:30413"/>
    </ligand>
    <ligandPart>
        <name>Fe</name>
        <dbReference type="ChEBI" id="CHEBI:18248"/>
    </ligandPart>
</feature>
<organism evidence="6 7">
    <name type="scientific">Fimbriimonas ginsengisoli</name>
    <dbReference type="NCBI Taxonomy" id="1005039"/>
    <lineage>
        <taxon>Bacteria</taxon>
        <taxon>Bacillati</taxon>
        <taxon>Armatimonadota</taxon>
        <taxon>Fimbriimonadia</taxon>
        <taxon>Fimbriimonadales</taxon>
        <taxon>Fimbriimonadaceae</taxon>
        <taxon>Fimbriimonas</taxon>
    </lineage>
</organism>
<evidence type="ECO:0000256" key="5">
    <source>
        <dbReference type="PIRSR" id="PIRSR601486-1"/>
    </source>
</evidence>
<dbReference type="Gene3D" id="1.10.490.10">
    <property type="entry name" value="Globins"/>
    <property type="match status" value="1"/>
</dbReference>
<proteinExistence type="predicted"/>
<dbReference type="GO" id="GO:0020037">
    <property type="term" value="F:heme binding"/>
    <property type="evidence" value="ECO:0007669"/>
    <property type="project" value="InterPro"/>
</dbReference>
<dbReference type="Pfam" id="PF01152">
    <property type="entry name" value="Bac_globin"/>
    <property type="match status" value="1"/>
</dbReference>
<evidence type="ECO:0000313" key="6">
    <source>
        <dbReference type="EMBL" id="MBI1755612.1"/>
    </source>
</evidence>
<dbReference type="EMBL" id="JACOSL010000004">
    <property type="protein sequence ID" value="MBI1755612.1"/>
    <property type="molecule type" value="Genomic_DNA"/>
</dbReference>
<comment type="caution">
    <text evidence="6">The sequence shown here is derived from an EMBL/GenBank/DDBJ whole genome shotgun (WGS) entry which is preliminary data.</text>
</comment>
<dbReference type="InterPro" id="IPR001486">
    <property type="entry name" value="Hemoglobin_trunc"/>
</dbReference>
<dbReference type="InterPro" id="IPR009050">
    <property type="entry name" value="Globin-like_sf"/>
</dbReference>
<keyword evidence="1" id="KW-0813">Transport</keyword>
<accession>A0A931LQP3</accession>
<protein>
    <submittedName>
        <fullName evidence="6">Oxidoreductase</fullName>
    </submittedName>
</protein>
<dbReference type="Proteomes" id="UP000727962">
    <property type="component" value="Unassembled WGS sequence"/>
</dbReference>
<reference evidence="6" key="1">
    <citation type="submission" date="2020-07" db="EMBL/GenBank/DDBJ databases">
        <title>Huge and variable diversity of episymbiotic CPR bacteria and DPANN archaea in groundwater ecosystems.</title>
        <authorList>
            <person name="He C.Y."/>
            <person name="Keren R."/>
            <person name="Whittaker M."/>
            <person name="Farag I.F."/>
            <person name="Doudna J."/>
            <person name="Cate J.H.D."/>
            <person name="Banfield J.F."/>
        </authorList>
    </citation>
    <scope>NUCLEOTIDE SEQUENCE</scope>
    <source>
        <strain evidence="6">NC_groundwater_17_Pr7_B-0.1um_64_12</strain>
    </source>
</reference>
<dbReference type="GO" id="GO:0046872">
    <property type="term" value="F:metal ion binding"/>
    <property type="evidence" value="ECO:0007669"/>
    <property type="project" value="UniProtKB-KW"/>
</dbReference>
<evidence type="ECO:0000256" key="4">
    <source>
        <dbReference type="ARBA" id="ARBA00023004"/>
    </source>
</evidence>
<dbReference type="AlphaFoldDB" id="A0A931LQP3"/>
<keyword evidence="3 5" id="KW-0479">Metal-binding</keyword>
<evidence type="ECO:0000256" key="3">
    <source>
        <dbReference type="ARBA" id="ARBA00022723"/>
    </source>
</evidence>
<dbReference type="SUPFAM" id="SSF46458">
    <property type="entry name" value="Globin-like"/>
    <property type="match status" value="1"/>
</dbReference>
<gene>
    <name evidence="6" type="ORF">HYR64_00710</name>
</gene>
<evidence type="ECO:0000256" key="1">
    <source>
        <dbReference type="ARBA" id="ARBA00022448"/>
    </source>
</evidence>
<keyword evidence="4 5" id="KW-0408">Iron</keyword>
<name>A0A931LQP3_FIMGI</name>
<sequence>MPSLYDELGGFDRILALTRQWHKLCLQDPVAAHPFDRQLHPQHDERLAAYLSEAFGGPALYTAGYGDESHVQQLHACNGLHIELDEACLAAFEGALLNVGMMGEPARRAYDYFRRATEAQRAWGDEGAQVPAGLPFRRIEDGR</sequence>